<sequence length="154" mass="16811">MKIFIATILMVATLAARAQTIENYSIKLGLPAPESGARVVAREDATSRRATSFDAPRQERVAGFRVCIFVDNSQSARSAATATQSQVVELFPSIPVYVSYPNPDWKVTAGDCLTRAEATVLLGRLRPVFPKAFIVNDMIPLSAFIKAKPEELPE</sequence>
<accession>A0A060R8E3</accession>
<dbReference type="AlphaFoldDB" id="A0A060R8E3"/>
<dbReference type="HOGENOM" id="CLU_1657143_0_0_10"/>
<feature type="signal peptide" evidence="1">
    <location>
        <begin position="1"/>
        <end position="18"/>
    </location>
</feature>
<evidence type="ECO:0000313" key="2">
    <source>
        <dbReference type="EMBL" id="CDN31751.1"/>
    </source>
</evidence>
<keyword evidence="1" id="KW-0732">Signal</keyword>
<gene>
    <name evidence="2" type="ORF">BN938_1671</name>
</gene>
<organism evidence="2 3">
    <name type="scientific">Mucinivorans hirudinis</name>
    <dbReference type="NCBI Taxonomy" id="1433126"/>
    <lineage>
        <taxon>Bacteria</taxon>
        <taxon>Pseudomonadati</taxon>
        <taxon>Bacteroidota</taxon>
        <taxon>Bacteroidia</taxon>
        <taxon>Bacteroidales</taxon>
        <taxon>Rikenellaceae</taxon>
        <taxon>Mucinivorans</taxon>
    </lineage>
</organism>
<dbReference type="STRING" id="1433126.BN938_1671"/>
<name>A0A060R8E3_9BACT</name>
<dbReference type="KEGG" id="rbc:BN938_1671"/>
<keyword evidence="3" id="KW-1185">Reference proteome</keyword>
<evidence type="ECO:0000313" key="3">
    <source>
        <dbReference type="Proteomes" id="UP000027616"/>
    </source>
</evidence>
<dbReference type="OrthoDB" id="2473397at2"/>
<feature type="chain" id="PRO_5001589459" description="SPOR domain-containing protein" evidence="1">
    <location>
        <begin position="19"/>
        <end position="154"/>
    </location>
</feature>
<dbReference type="eggNOG" id="ENOG5033D44">
    <property type="taxonomic scope" value="Bacteria"/>
</dbReference>
<proteinExistence type="predicted"/>
<dbReference type="EMBL" id="HG934468">
    <property type="protein sequence ID" value="CDN31751.1"/>
    <property type="molecule type" value="Genomic_DNA"/>
</dbReference>
<dbReference type="Proteomes" id="UP000027616">
    <property type="component" value="Chromosome I"/>
</dbReference>
<evidence type="ECO:0000256" key="1">
    <source>
        <dbReference type="SAM" id="SignalP"/>
    </source>
</evidence>
<evidence type="ECO:0008006" key="4">
    <source>
        <dbReference type="Google" id="ProtNLM"/>
    </source>
</evidence>
<reference evidence="2 3" key="1">
    <citation type="journal article" date="2015" name="Genome Announc.">
        <title>Complete Genome Sequence of the Novel Leech Symbiont Mucinivorans hirudinis M3T.</title>
        <authorList>
            <person name="Nelson M.C."/>
            <person name="Bomar L."/>
            <person name="Graf J."/>
        </authorList>
    </citation>
    <scope>NUCLEOTIDE SEQUENCE [LARGE SCALE GENOMIC DNA]</scope>
    <source>
        <strain evidence="3">M3</strain>
    </source>
</reference>
<protein>
    <recommendedName>
        <fullName evidence="4">SPOR domain-containing protein</fullName>
    </recommendedName>
</protein>